<keyword evidence="5 8" id="KW-0378">Hydrolase</keyword>
<comment type="pathway">
    <text evidence="1 8">Amino-acid biosynthesis; L-histidine biosynthesis; L-histidine from 5-phospho-alpha-D-ribose 1-diphosphate: step 8/9.</text>
</comment>
<dbReference type="CDD" id="cd12110">
    <property type="entry name" value="PHP_HisPPase_Hisj_like"/>
    <property type="match status" value="1"/>
</dbReference>
<dbReference type="Gene3D" id="3.20.20.140">
    <property type="entry name" value="Metal-dependent hydrolases"/>
    <property type="match status" value="1"/>
</dbReference>
<sequence>MNRTNYHTHTSRCHHAFGTDEDFVLEAIVDHYKTIGFSDHACWKYDSLFQPSIRMSVDDFPNYKQSIEDLRTVYGDSIEIRMGLEAEYFPKYMDWMLDFCIEQGIEYLIFGNHYYLTDELGIYFGYCSESYLEEYFRTCIEGMRTGMYSYLAHPELIMLNPDLEWDKQIEDGFHRICRTAKELDMPLEYNGLGMQANSVYRTAYPHPKFWQIASQYHNKAIIGMDAHKPTDLSMNIYNQALDELSKYDVEIVDEIPLVDFKKLKESRK</sequence>
<keyword evidence="6 8" id="KW-0368">Histidine biosynthesis</keyword>
<evidence type="ECO:0000259" key="9">
    <source>
        <dbReference type="Pfam" id="PF02811"/>
    </source>
</evidence>
<comment type="caution">
    <text evidence="10">The sequence shown here is derived from an EMBL/GenBank/DDBJ whole genome shotgun (WGS) entry which is preliminary data.</text>
</comment>
<evidence type="ECO:0000313" key="10">
    <source>
        <dbReference type="EMBL" id="MBB5183943.1"/>
    </source>
</evidence>
<comment type="catalytic activity">
    <reaction evidence="7 8">
        <text>L-histidinol phosphate + H2O = L-histidinol + phosphate</text>
        <dbReference type="Rhea" id="RHEA:14465"/>
        <dbReference type="ChEBI" id="CHEBI:15377"/>
        <dbReference type="ChEBI" id="CHEBI:43474"/>
        <dbReference type="ChEBI" id="CHEBI:57699"/>
        <dbReference type="ChEBI" id="CHEBI:57980"/>
        <dbReference type="EC" id="3.1.3.15"/>
    </reaction>
</comment>
<name>A0A7W8CYI5_9FIRM</name>
<dbReference type="Proteomes" id="UP000539953">
    <property type="component" value="Unassembled WGS sequence"/>
</dbReference>
<evidence type="ECO:0000256" key="3">
    <source>
        <dbReference type="ARBA" id="ARBA00013085"/>
    </source>
</evidence>
<dbReference type="AlphaFoldDB" id="A0A7W8CYI5"/>
<accession>A0A7W8CYI5</accession>
<evidence type="ECO:0000256" key="2">
    <source>
        <dbReference type="ARBA" id="ARBA00009152"/>
    </source>
</evidence>
<dbReference type="PANTHER" id="PTHR21039">
    <property type="entry name" value="HISTIDINOL PHOSPHATASE-RELATED"/>
    <property type="match status" value="1"/>
</dbReference>
<dbReference type="GO" id="GO:0005737">
    <property type="term" value="C:cytoplasm"/>
    <property type="evidence" value="ECO:0007669"/>
    <property type="project" value="TreeGrafter"/>
</dbReference>
<dbReference type="SUPFAM" id="SSF89550">
    <property type="entry name" value="PHP domain-like"/>
    <property type="match status" value="1"/>
</dbReference>
<dbReference type="EMBL" id="JACHHK010000011">
    <property type="protein sequence ID" value="MBB5183943.1"/>
    <property type="molecule type" value="Genomic_DNA"/>
</dbReference>
<keyword evidence="11" id="KW-1185">Reference proteome</keyword>
<keyword evidence="4 8" id="KW-0028">Amino-acid biosynthesis</keyword>
<feature type="domain" description="PHP" evidence="9">
    <location>
        <begin position="6"/>
        <end position="190"/>
    </location>
</feature>
<gene>
    <name evidence="10" type="ORF">HNQ47_001991</name>
</gene>
<dbReference type="GO" id="GO:0000105">
    <property type="term" value="P:L-histidine biosynthetic process"/>
    <property type="evidence" value="ECO:0007669"/>
    <property type="project" value="UniProtKB-UniRule"/>
</dbReference>
<reference evidence="10 11" key="1">
    <citation type="submission" date="2020-08" db="EMBL/GenBank/DDBJ databases">
        <title>Genomic Encyclopedia of Type Strains, Phase IV (KMG-IV): sequencing the most valuable type-strain genomes for metagenomic binning, comparative biology and taxonomic classification.</title>
        <authorList>
            <person name="Goeker M."/>
        </authorList>
    </citation>
    <scope>NUCLEOTIDE SEQUENCE [LARGE SCALE GENOMIC DNA]</scope>
    <source>
        <strain evidence="10 11">DSM 25799</strain>
    </source>
</reference>
<proteinExistence type="inferred from homology"/>
<dbReference type="EC" id="3.1.3.15" evidence="3 8"/>
<evidence type="ECO:0000256" key="1">
    <source>
        <dbReference type="ARBA" id="ARBA00004970"/>
    </source>
</evidence>
<evidence type="ECO:0000256" key="7">
    <source>
        <dbReference type="ARBA" id="ARBA00049158"/>
    </source>
</evidence>
<dbReference type="InterPro" id="IPR016195">
    <property type="entry name" value="Pol/histidinol_Pase-like"/>
</dbReference>
<dbReference type="RefSeq" id="WP_183329238.1">
    <property type="nucleotide sequence ID" value="NZ_JACHHK010000011.1"/>
</dbReference>
<dbReference type="Pfam" id="PF02811">
    <property type="entry name" value="PHP"/>
    <property type="match status" value="1"/>
</dbReference>
<evidence type="ECO:0000256" key="4">
    <source>
        <dbReference type="ARBA" id="ARBA00022605"/>
    </source>
</evidence>
<comment type="similarity">
    <text evidence="2 8">Belongs to the PHP hydrolase family. HisK subfamily.</text>
</comment>
<dbReference type="InterPro" id="IPR004013">
    <property type="entry name" value="PHP_dom"/>
</dbReference>
<dbReference type="InterPro" id="IPR010140">
    <property type="entry name" value="Histidinol_P_phosphatase_HisJ"/>
</dbReference>
<evidence type="ECO:0000256" key="8">
    <source>
        <dbReference type="RuleBase" id="RU366003"/>
    </source>
</evidence>
<organism evidence="10 11">
    <name type="scientific">Catenisphaera adipataccumulans</name>
    <dbReference type="NCBI Taxonomy" id="700500"/>
    <lineage>
        <taxon>Bacteria</taxon>
        <taxon>Bacillati</taxon>
        <taxon>Bacillota</taxon>
        <taxon>Erysipelotrichia</taxon>
        <taxon>Erysipelotrichales</taxon>
        <taxon>Erysipelotrichaceae</taxon>
        <taxon>Catenisphaera</taxon>
    </lineage>
</organism>
<evidence type="ECO:0000313" key="11">
    <source>
        <dbReference type="Proteomes" id="UP000539953"/>
    </source>
</evidence>
<evidence type="ECO:0000256" key="5">
    <source>
        <dbReference type="ARBA" id="ARBA00022801"/>
    </source>
</evidence>
<evidence type="ECO:0000256" key="6">
    <source>
        <dbReference type="ARBA" id="ARBA00023102"/>
    </source>
</evidence>
<dbReference type="GO" id="GO:0004401">
    <property type="term" value="F:histidinol-phosphatase activity"/>
    <property type="evidence" value="ECO:0007669"/>
    <property type="project" value="UniProtKB-UniRule"/>
</dbReference>
<dbReference type="UniPathway" id="UPA00031">
    <property type="reaction ID" value="UER00013"/>
</dbReference>
<protein>
    <recommendedName>
        <fullName evidence="3 8">Histidinol-phosphatase</fullName>
        <shortName evidence="8">HolPase</shortName>
        <ecNumber evidence="3 8">3.1.3.15</ecNumber>
    </recommendedName>
</protein>
<dbReference type="PANTHER" id="PTHR21039:SF0">
    <property type="entry name" value="HISTIDINOL-PHOSPHATASE"/>
    <property type="match status" value="1"/>
</dbReference>